<evidence type="ECO:0008006" key="5">
    <source>
        <dbReference type="Google" id="ProtNLM"/>
    </source>
</evidence>
<feature type="region of interest" description="Disordered" evidence="1">
    <location>
        <begin position="76"/>
        <end position="108"/>
    </location>
</feature>
<organism evidence="3 4">
    <name type="scientific">Salinisphaera aquimarina</name>
    <dbReference type="NCBI Taxonomy" id="2094031"/>
    <lineage>
        <taxon>Bacteria</taxon>
        <taxon>Pseudomonadati</taxon>
        <taxon>Pseudomonadota</taxon>
        <taxon>Gammaproteobacteria</taxon>
        <taxon>Salinisphaerales</taxon>
        <taxon>Salinisphaeraceae</taxon>
        <taxon>Salinisphaera</taxon>
    </lineage>
</organism>
<accession>A0ABV7EUJ0</accession>
<gene>
    <name evidence="3" type="ORF">ACFOSU_15430</name>
</gene>
<feature type="transmembrane region" description="Helical" evidence="2">
    <location>
        <begin position="29"/>
        <end position="47"/>
    </location>
</feature>
<feature type="region of interest" description="Disordered" evidence="1">
    <location>
        <begin position="1"/>
        <end position="23"/>
    </location>
</feature>
<keyword evidence="4" id="KW-1185">Reference proteome</keyword>
<comment type="caution">
    <text evidence="3">The sequence shown here is derived from an EMBL/GenBank/DDBJ whole genome shotgun (WGS) entry which is preliminary data.</text>
</comment>
<feature type="transmembrane region" description="Helical" evidence="2">
    <location>
        <begin position="53"/>
        <end position="71"/>
    </location>
</feature>
<dbReference type="EMBL" id="JBHRSS010000008">
    <property type="protein sequence ID" value="MFC3105272.1"/>
    <property type="molecule type" value="Genomic_DNA"/>
</dbReference>
<dbReference type="RefSeq" id="WP_353250922.1">
    <property type="nucleotide sequence ID" value="NZ_JBHRSS010000008.1"/>
</dbReference>
<evidence type="ECO:0000256" key="2">
    <source>
        <dbReference type="SAM" id="Phobius"/>
    </source>
</evidence>
<keyword evidence="2" id="KW-0812">Transmembrane</keyword>
<keyword evidence="2" id="KW-1133">Transmembrane helix</keyword>
<name>A0ABV7EUJ0_9GAMM</name>
<evidence type="ECO:0000256" key="1">
    <source>
        <dbReference type="SAM" id="MobiDB-lite"/>
    </source>
</evidence>
<feature type="compositionally biased region" description="Low complexity" evidence="1">
    <location>
        <begin position="1"/>
        <end position="18"/>
    </location>
</feature>
<keyword evidence="2" id="KW-0472">Membrane</keyword>
<protein>
    <recommendedName>
        <fullName evidence="5">DUF2933 domain-containing protein</fullName>
    </recommendedName>
</protein>
<evidence type="ECO:0000313" key="4">
    <source>
        <dbReference type="Proteomes" id="UP001595462"/>
    </source>
</evidence>
<evidence type="ECO:0000313" key="3">
    <source>
        <dbReference type="EMBL" id="MFC3105272.1"/>
    </source>
</evidence>
<proteinExistence type="predicted"/>
<dbReference type="Proteomes" id="UP001595462">
    <property type="component" value="Unassembled WGS sequence"/>
</dbReference>
<sequence>MMKSSNSDASSSQQESHQTGQRWLEPRSMIVGGIAVAAIGLIFNWNWIVAVGVAPLLFTLPCMIMMGWMMWSMRPRQSTEDQPSMTTKTEERSQTQTDEHSSNRITHV</sequence>
<reference evidence="4" key="1">
    <citation type="journal article" date="2019" name="Int. J. Syst. Evol. Microbiol.">
        <title>The Global Catalogue of Microorganisms (GCM) 10K type strain sequencing project: providing services to taxonomists for standard genome sequencing and annotation.</title>
        <authorList>
            <consortium name="The Broad Institute Genomics Platform"/>
            <consortium name="The Broad Institute Genome Sequencing Center for Infectious Disease"/>
            <person name="Wu L."/>
            <person name="Ma J."/>
        </authorList>
    </citation>
    <scope>NUCLEOTIDE SEQUENCE [LARGE SCALE GENOMIC DNA]</scope>
    <source>
        <strain evidence="4">KCTC 52640</strain>
    </source>
</reference>
<feature type="compositionally biased region" description="Basic and acidic residues" evidence="1">
    <location>
        <begin position="88"/>
        <end position="102"/>
    </location>
</feature>